<feature type="region of interest" description="Disordered" evidence="3">
    <location>
        <begin position="407"/>
        <end position="435"/>
    </location>
</feature>
<feature type="region of interest" description="Disordered" evidence="3">
    <location>
        <begin position="197"/>
        <end position="373"/>
    </location>
</feature>
<gene>
    <name evidence="5" type="ORF">PLEOSDRAFT_1113819</name>
</gene>
<dbReference type="InterPro" id="IPR035892">
    <property type="entry name" value="C2_domain_sf"/>
</dbReference>
<dbReference type="GO" id="GO:0046872">
    <property type="term" value="F:metal ion binding"/>
    <property type="evidence" value="ECO:0007669"/>
    <property type="project" value="UniProtKB-KW"/>
</dbReference>
<evidence type="ECO:0000259" key="4">
    <source>
        <dbReference type="PROSITE" id="PS50004"/>
    </source>
</evidence>
<dbReference type="Proteomes" id="UP000027073">
    <property type="component" value="Unassembled WGS sequence"/>
</dbReference>
<dbReference type="PANTHER" id="PTHR46502:SF2">
    <property type="entry name" value="16 KDA PHLOEM PROTEIN 2"/>
    <property type="match status" value="1"/>
</dbReference>
<dbReference type="SMART" id="SM00239">
    <property type="entry name" value="C2"/>
    <property type="match status" value="1"/>
</dbReference>
<proteinExistence type="predicted"/>
<dbReference type="InterPro" id="IPR000008">
    <property type="entry name" value="C2_dom"/>
</dbReference>
<dbReference type="VEuPathDB" id="FungiDB:PLEOSDRAFT_1113819"/>
<dbReference type="PROSITE" id="PS50004">
    <property type="entry name" value="C2"/>
    <property type="match status" value="1"/>
</dbReference>
<feature type="region of interest" description="Disordered" evidence="3">
    <location>
        <begin position="448"/>
        <end position="516"/>
    </location>
</feature>
<dbReference type="AlphaFoldDB" id="A0A067NC26"/>
<sequence length="528" mass="57253">MSKELLGTLIIVVLKAKNLPDPHSFYKSDVYTQVSLNNESKSTPVDVKGGQHPVWDAELRFPVMKDSAAKFRELKVSCWSKEPRTDEKLGEGKIDITETLKTGEFDDWISLSTPEAGVRGDVYLEMTFYAAAPMPATSNRLSAAPGAQLLRRPSKLSQADRLSRPATKPSPLSTNGSKFTQPDNRIRRELSPLRNNQLASGHVSPPHPRSTSVSPQRLNAPLPEEPDRMQSPPIPSTLLPGAGRAKPTPQPVQPAQLPTGALPAILRPGNPNAPARTPVPTAAPQEHAVQPSHNSGQPSSYYHHPPPEQPAHPVQPSHNPGPPSTQYAPPIEPQRQVSYGQVTGNPYAEPHIRPQSQHANAGYGSPPVHAATTPVPQAVPELWRTYDASAPLSFPVPAVSPVRESYLHHSPPASHTLGPRSPGPTFTPTHSWGREPRDIQDIHRQTRYQSPLPLPPSATTVGSSPPPAQIVQPAAPAPAPAPAPARRSSTDAALLEAHRKAEREAAQRKEQEDKDLELARQLDRELNL</sequence>
<evidence type="ECO:0000313" key="5">
    <source>
        <dbReference type="EMBL" id="KDQ24510.1"/>
    </source>
</evidence>
<evidence type="ECO:0000256" key="3">
    <source>
        <dbReference type="SAM" id="MobiDB-lite"/>
    </source>
</evidence>
<feature type="compositionally biased region" description="Low complexity" evidence="3">
    <location>
        <begin position="270"/>
        <end position="284"/>
    </location>
</feature>
<feature type="compositionally biased region" description="Polar residues" evidence="3">
    <location>
        <begin position="170"/>
        <end position="183"/>
    </location>
</feature>
<protein>
    <recommendedName>
        <fullName evidence="4">C2 domain-containing protein</fullName>
    </recommendedName>
</protein>
<dbReference type="OrthoDB" id="270970at2759"/>
<feature type="compositionally biased region" description="Basic and acidic residues" evidence="3">
    <location>
        <begin position="496"/>
        <end position="516"/>
    </location>
</feature>
<dbReference type="PANTHER" id="PTHR46502">
    <property type="entry name" value="C2 DOMAIN-CONTAINING"/>
    <property type="match status" value="1"/>
</dbReference>
<dbReference type="STRING" id="1137138.A0A067NC26"/>
<evidence type="ECO:0000256" key="2">
    <source>
        <dbReference type="ARBA" id="ARBA00022837"/>
    </source>
</evidence>
<organism evidence="5 6">
    <name type="scientific">Pleurotus ostreatus (strain PC15)</name>
    <name type="common">Oyster mushroom</name>
    <dbReference type="NCBI Taxonomy" id="1137138"/>
    <lineage>
        <taxon>Eukaryota</taxon>
        <taxon>Fungi</taxon>
        <taxon>Dikarya</taxon>
        <taxon>Basidiomycota</taxon>
        <taxon>Agaricomycotina</taxon>
        <taxon>Agaricomycetes</taxon>
        <taxon>Agaricomycetidae</taxon>
        <taxon>Agaricales</taxon>
        <taxon>Pleurotineae</taxon>
        <taxon>Pleurotaceae</taxon>
        <taxon>Pleurotus</taxon>
    </lineage>
</organism>
<name>A0A067NC26_PLEO1</name>
<keyword evidence="2" id="KW-0106">Calcium</keyword>
<dbReference type="SUPFAM" id="SSF49562">
    <property type="entry name" value="C2 domain (Calcium/lipid-binding domain, CaLB)"/>
    <property type="match status" value="1"/>
</dbReference>
<dbReference type="InParanoid" id="A0A067NC26"/>
<feature type="region of interest" description="Disordered" evidence="3">
    <location>
        <begin position="153"/>
        <end position="185"/>
    </location>
</feature>
<evidence type="ECO:0000313" key="6">
    <source>
        <dbReference type="Proteomes" id="UP000027073"/>
    </source>
</evidence>
<reference evidence="6" key="1">
    <citation type="journal article" date="2014" name="Proc. Natl. Acad. Sci. U.S.A.">
        <title>Extensive sampling of basidiomycete genomes demonstrates inadequacy of the white-rot/brown-rot paradigm for wood decay fungi.</title>
        <authorList>
            <person name="Riley R."/>
            <person name="Salamov A.A."/>
            <person name="Brown D.W."/>
            <person name="Nagy L.G."/>
            <person name="Floudas D."/>
            <person name="Held B.W."/>
            <person name="Levasseur A."/>
            <person name="Lombard V."/>
            <person name="Morin E."/>
            <person name="Otillar R."/>
            <person name="Lindquist E.A."/>
            <person name="Sun H."/>
            <person name="LaButti K.M."/>
            <person name="Schmutz J."/>
            <person name="Jabbour D."/>
            <person name="Luo H."/>
            <person name="Baker S.E."/>
            <person name="Pisabarro A.G."/>
            <person name="Walton J.D."/>
            <person name="Blanchette R.A."/>
            <person name="Henrissat B."/>
            <person name="Martin F."/>
            <person name="Cullen D."/>
            <person name="Hibbett D.S."/>
            <person name="Grigoriev I.V."/>
        </authorList>
    </citation>
    <scope>NUCLEOTIDE SEQUENCE [LARGE SCALE GENOMIC DNA]</scope>
    <source>
        <strain evidence="6">PC15</strain>
    </source>
</reference>
<evidence type="ECO:0000256" key="1">
    <source>
        <dbReference type="ARBA" id="ARBA00022723"/>
    </source>
</evidence>
<feature type="compositionally biased region" description="Polar residues" evidence="3">
    <location>
        <begin position="335"/>
        <end position="344"/>
    </location>
</feature>
<feature type="domain" description="C2" evidence="4">
    <location>
        <begin position="1"/>
        <end position="109"/>
    </location>
</feature>
<accession>A0A067NC26</accession>
<dbReference type="EMBL" id="KL198011">
    <property type="protein sequence ID" value="KDQ24510.1"/>
    <property type="molecule type" value="Genomic_DNA"/>
</dbReference>
<dbReference type="HOGENOM" id="CLU_515908_0_0_1"/>
<dbReference type="Gene3D" id="2.60.40.150">
    <property type="entry name" value="C2 domain"/>
    <property type="match status" value="1"/>
</dbReference>
<keyword evidence="1" id="KW-0479">Metal-binding</keyword>
<feature type="compositionally biased region" description="Polar residues" evidence="3">
    <location>
        <begin position="291"/>
        <end position="300"/>
    </location>
</feature>
<dbReference type="Pfam" id="PF00168">
    <property type="entry name" value="C2"/>
    <property type="match status" value="1"/>
</dbReference>